<dbReference type="VEuPathDB" id="FungiDB:I7I53_00283"/>
<accession>A0A8A1LHZ2</accession>
<organism evidence="1 2">
    <name type="scientific">Ajellomyces capsulatus (strain H88)</name>
    <name type="common">Darling's disease fungus</name>
    <name type="synonym">Histoplasma capsulatum</name>
    <dbReference type="NCBI Taxonomy" id="544711"/>
    <lineage>
        <taxon>Eukaryota</taxon>
        <taxon>Fungi</taxon>
        <taxon>Dikarya</taxon>
        <taxon>Ascomycota</taxon>
        <taxon>Pezizomycotina</taxon>
        <taxon>Eurotiomycetes</taxon>
        <taxon>Eurotiomycetidae</taxon>
        <taxon>Onygenales</taxon>
        <taxon>Ajellomycetaceae</taxon>
        <taxon>Histoplasma</taxon>
    </lineage>
</organism>
<protein>
    <submittedName>
        <fullName evidence="1">Uncharacterized protein</fullName>
    </submittedName>
</protein>
<dbReference type="Proteomes" id="UP000663419">
    <property type="component" value="Chromosome 3"/>
</dbReference>
<dbReference type="EMBL" id="CP069104">
    <property type="protein sequence ID" value="QSS53120.1"/>
    <property type="molecule type" value="Genomic_DNA"/>
</dbReference>
<reference evidence="1" key="1">
    <citation type="submission" date="2021-01" db="EMBL/GenBank/DDBJ databases">
        <title>Chromosome-level genome assembly of a human fungal pathogen reveals clustering of transcriptionally co-regulated genes.</title>
        <authorList>
            <person name="Voorhies M."/>
            <person name="Cohen S."/>
            <person name="Shea T.P."/>
            <person name="Petrus S."/>
            <person name="Munoz J.F."/>
            <person name="Poplawski S."/>
            <person name="Goldman W.E."/>
            <person name="Michael T."/>
            <person name="Cuomo C.A."/>
            <person name="Sil A."/>
            <person name="Beyhan S."/>
        </authorList>
    </citation>
    <scope>NUCLEOTIDE SEQUENCE</scope>
    <source>
        <strain evidence="1">H88</strain>
    </source>
</reference>
<dbReference type="AlphaFoldDB" id="A0A8A1LHZ2"/>
<evidence type="ECO:0000313" key="2">
    <source>
        <dbReference type="Proteomes" id="UP000663419"/>
    </source>
</evidence>
<name>A0A8A1LHZ2_AJEC8</name>
<proteinExistence type="predicted"/>
<sequence length="60" mass="6671">MYFMYSTCTWDTITIRLLGPAEVFVWLLLCGTFGCTAGSTDAPHNLCRSPERILNPASEV</sequence>
<gene>
    <name evidence="1" type="ORF">I7I53_00283</name>
</gene>
<evidence type="ECO:0000313" key="1">
    <source>
        <dbReference type="EMBL" id="QSS53120.1"/>
    </source>
</evidence>